<keyword evidence="1" id="KW-0472">Membrane</keyword>
<dbReference type="Proteomes" id="UP001596432">
    <property type="component" value="Unassembled WGS sequence"/>
</dbReference>
<keyword evidence="1" id="KW-1133">Transmembrane helix</keyword>
<accession>A0ABD5XZZ0</accession>
<name>A0ABD5XZZ0_9EURY</name>
<evidence type="ECO:0000313" key="2">
    <source>
        <dbReference type="EMBL" id="MFC7139138.1"/>
    </source>
</evidence>
<reference evidence="2 3" key="1">
    <citation type="journal article" date="2019" name="Int. J. Syst. Evol. Microbiol.">
        <title>The Global Catalogue of Microorganisms (GCM) 10K type strain sequencing project: providing services to taxonomists for standard genome sequencing and annotation.</title>
        <authorList>
            <consortium name="The Broad Institute Genomics Platform"/>
            <consortium name="The Broad Institute Genome Sequencing Center for Infectious Disease"/>
            <person name="Wu L."/>
            <person name="Ma J."/>
        </authorList>
    </citation>
    <scope>NUCLEOTIDE SEQUENCE [LARGE SCALE GENOMIC DNA]</scope>
    <source>
        <strain evidence="2 3">XZYJT29</strain>
    </source>
</reference>
<dbReference type="GeneID" id="78819388"/>
<feature type="transmembrane region" description="Helical" evidence="1">
    <location>
        <begin position="233"/>
        <end position="251"/>
    </location>
</feature>
<evidence type="ECO:0000256" key="1">
    <source>
        <dbReference type="SAM" id="Phobius"/>
    </source>
</evidence>
<feature type="transmembrane region" description="Helical" evidence="1">
    <location>
        <begin position="307"/>
        <end position="328"/>
    </location>
</feature>
<feature type="transmembrane region" description="Helical" evidence="1">
    <location>
        <begin position="334"/>
        <end position="352"/>
    </location>
</feature>
<keyword evidence="3" id="KW-1185">Reference proteome</keyword>
<protein>
    <submittedName>
        <fullName evidence="2">Uncharacterized protein</fullName>
    </submittedName>
</protein>
<feature type="transmembrane region" description="Helical" evidence="1">
    <location>
        <begin position="153"/>
        <end position="179"/>
    </location>
</feature>
<dbReference type="AlphaFoldDB" id="A0ABD5XZZ0"/>
<sequence length="396" mass="39136">MSGSLHRRSPDGGPALRKYSAIAALLAGLVLVRLGVNASASTVRAETGLFAVPLVVIAAYSLVALAGLGAVYAVYAAGRDERLDGFELVEAGLAAAAFVFVGVYVVLGPTAPDVSAATVLLPGGYAIGLGALAVGYARVADLDLPVSPPTRDGWLLTGLAVAVVAVTAALVTAGATVVGWPDSPAAAFGYSPALDATSFVLTTVIPMTLSGVGAALLFNGAVQTALRRHRSPAAAAGAVTLLAFGADWSLAVVPVALTPVLGPVPAAFRGAAALAALVPAVVVVLAVAVAYGRLWDARTPRSADGRTTIVPAGAGVVLTVAVTFATAAFVGNSVGPATVNYPVAIGVAAVAAERTRSVWAPAIVYAAHGVAIELLAYYVLSGSAGDGGVTVLSALL</sequence>
<feature type="transmembrane region" description="Helical" evidence="1">
    <location>
        <begin position="199"/>
        <end position="221"/>
    </location>
</feature>
<feature type="transmembrane region" description="Helical" evidence="1">
    <location>
        <begin position="119"/>
        <end position="141"/>
    </location>
</feature>
<feature type="transmembrane region" description="Helical" evidence="1">
    <location>
        <begin position="359"/>
        <end position="380"/>
    </location>
</feature>
<organism evidence="2 3">
    <name type="scientific">Halosimplex aquaticum</name>
    <dbReference type="NCBI Taxonomy" id="3026162"/>
    <lineage>
        <taxon>Archaea</taxon>
        <taxon>Methanobacteriati</taxon>
        <taxon>Methanobacteriota</taxon>
        <taxon>Stenosarchaea group</taxon>
        <taxon>Halobacteria</taxon>
        <taxon>Halobacteriales</taxon>
        <taxon>Haloarculaceae</taxon>
        <taxon>Halosimplex</taxon>
    </lineage>
</organism>
<comment type="caution">
    <text evidence="2">The sequence shown here is derived from an EMBL/GenBank/DDBJ whole genome shotgun (WGS) entry which is preliminary data.</text>
</comment>
<feature type="transmembrane region" description="Helical" evidence="1">
    <location>
        <begin position="50"/>
        <end position="76"/>
    </location>
</feature>
<dbReference type="RefSeq" id="WP_274324737.1">
    <property type="nucleotide sequence ID" value="NZ_CP118158.1"/>
</dbReference>
<dbReference type="EMBL" id="JBHTAS010000001">
    <property type="protein sequence ID" value="MFC7139138.1"/>
    <property type="molecule type" value="Genomic_DNA"/>
</dbReference>
<keyword evidence="1" id="KW-0812">Transmembrane</keyword>
<feature type="transmembrane region" description="Helical" evidence="1">
    <location>
        <begin position="88"/>
        <end position="107"/>
    </location>
</feature>
<gene>
    <name evidence="2" type="ORF">ACFQMA_04705</name>
</gene>
<proteinExistence type="predicted"/>
<evidence type="ECO:0000313" key="3">
    <source>
        <dbReference type="Proteomes" id="UP001596432"/>
    </source>
</evidence>
<feature type="transmembrane region" description="Helical" evidence="1">
    <location>
        <begin position="271"/>
        <end position="295"/>
    </location>
</feature>